<dbReference type="GO" id="GO:0015658">
    <property type="term" value="F:branched-chain amino acid transmembrane transporter activity"/>
    <property type="evidence" value="ECO:0007669"/>
    <property type="project" value="TreeGrafter"/>
</dbReference>
<evidence type="ECO:0000313" key="7">
    <source>
        <dbReference type="EMBL" id="SVB68981.1"/>
    </source>
</evidence>
<evidence type="ECO:0000256" key="3">
    <source>
        <dbReference type="ARBA" id="ARBA00022741"/>
    </source>
</evidence>
<dbReference type="InterPro" id="IPR017871">
    <property type="entry name" value="ABC_transporter-like_CS"/>
</dbReference>
<dbReference type="CDD" id="cd03224">
    <property type="entry name" value="ABC_TM1139_LivF_branched"/>
    <property type="match status" value="1"/>
</dbReference>
<dbReference type="PROSITE" id="PS00211">
    <property type="entry name" value="ABC_TRANSPORTER_1"/>
    <property type="match status" value="1"/>
</dbReference>
<keyword evidence="5" id="KW-0029">Amino-acid transport</keyword>
<gene>
    <name evidence="7" type="ORF">METZ01_LOCUS221835</name>
</gene>
<feature type="domain" description="ABC transporter" evidence="6">
    <location>
        <begin position="1"/>
        <end position="226"/>
    </location>
</feature>
<dbReference type="EMBL" id="UINC01052994">
    <property type="protein sequence ID" value="SVB68981.1"/>
    <property type="molecule type" value="Genomic_DNA"/>
</dbReference>
<reference evidence="7" key="1">
    <citation type="submission" date="2018-05" db="EMBL/GenBank/DDBJ databases">
        <authorList>
            <person name="Lanie J.A."/>
            <person name="Ng W.-L."/>
            <person name="Kazmierczak K.M."/>
            <person name="Andrzejewski T.M."/>
            <person name="Davidsen T.M."/>
            <person name="Wayne K.J."/>
            <person name="Tettelin H."/>
            <person name="Glass J.I."/>
            <person name="Rusch D."/>
            <person name="Podicherti R."/>
            <person name="Tsui H.-C.T."/>
            <person name="Winkler M.E."/>
        </authorList>
    </citation>
    <scope>NUCLEOTIDE SEQUENCE</scope>
</reference>
<dbReference type="GO" id="GO:0015807">
    <property type="term" value="P:L-amino acid transport"/>
    <property type="evidence" value="ECO:0007669"/>
    <property type="project" value="TreeGrafter"/>
</dbReference>
<organism evidence="7">
    <name type="scientific">marine metagenome</name>
    <dbReference type="NCBI Taxonomy" id="408172"/>
    <lineage>
        <taxon>unclassified sequences</taxon>
        <taxon>metagenomes</taxon>
        <taxon>ecological metagenomes</taxon>
    </lineage>
</organism>
<evidence type="ECO:0000256" key="1">
    <source>
        <dbReference type="ARBA" id="ARBA00005417"/>
    </source>
</evidence>
<dbReference type="SMART" id="SM00382">
    <property type="entry name" value="AAA"/>
    <property type="match status" value="1"/>
</dbReference>
<keyword evidence="4" id="KW-0067">ATP-binding</keyword>
<name>A0A382G457_9ZZZZ</name>
<dbReference type="PANTHER" id="PTHR43820:SF4">
    <property type="entry name" value="HIGH-AFFINITY BRANCHED-CHAIN AMINO ACID TRANSPORT ATP-BINDING PROTEIN LIVF"/>
    <property type="match status" value="1"/>
</dbReference>
<dbReference type="Gene3D" id="3.40.50.300">
    <property type="entry name" value="P-loop containing nucleotide triphosphate hydrolases"/>
    <property type="match status" value="1"/>
</dbReference>
<dbReference type="InterPro" id="IPR052156">
    <property type="entry name" value="BCAA_Transport_ATP-bd_LivF"/>
</dbReference>
<keyword evidence="2" id="KW-0813">Transport</keyword>
<comment type="similarity">
    <text evidence="1">Belongs to the ABC transporter superfamily.</text>
</comment>
<dbReference type="PROSITE" id="PS50893">
    <property type="entry name" value="ABC_TRANSPORTER_2"/>
    <property type="match status" value="1"/>
</dbReference>
<dbReference type="SUPFAM" id="SSF52540">
    <property type="entry name" value="P-loop containing nucleoside triphosphate hydrolases"/>
    <property type="match status" value="1"/>
</dbReference>
<dbReference type="InterPro" id="IPR027417">
    <property type="entry name" value="P-loop_NTPase"/>
</dbReference>
<evidence type="ECO:0000256" key="4">
    <source>
        <dbReference type="ARBA" id="ARBA00022840"/>
    </source>
</evidence>
<dbReference type="InterPro" id="IPR003439">
    <property type="entry name" value="ABC_transporter-like_ATP-bd"/>
</dbReference>
<protein>
    <recommendedName>
        <fullName evidence="6">ABC transporter domain-containing protein</fullName>
    </recommendedName>
</protein>
<dbReference type="AlphaFoldDB" id="A0A382G457"/>
<dbReference type="GO" id="GO:0005524">
    <property type="term" value="F:ATP binding"/>
    <property type="evidence" value="ECO:0007669"/>
    <property type="project" value="UniProtKB-KW"/>
</dbReference>
<dbReference type="InterPro" id="IPR003593">
    <property type="entry name" value="AAA+_ATPase"/>
</dbReference>
<dbReference type="Pfam" id="PF00005">
    <property type="entry name" value="ABC_tran"/>
    <property type="match status" value="1"/>
</dbReference>
<evidence type="ECO:0000256" key="2">
    <source>
        <dbReference type="ARBA" id="ARBA00022448"/>
    </source>
</evidence>
<dbReference type="GO" id="GO:0016887">
    <property type="term" value="F:ATP hydrolysis activity"/>
    <property type="evidence" value="ECO:0007669"/>
    <property type="project" value="InterPro"/>
</dbReference>
<accession>A0A382G457</accession>
<dbReference type="PANTHER" id="PTHR43820">
    <property type="entry name" value="HIGH-AFFINITY BRANCHED-CHAIN AMINO ACID TRANSPORT ATP-BINDING PROTEIN LIVF"/>
    <property type="match status" value="1"/>
</dbReference>
<proteinExistence type="inferred from homology"/>
<keyword evidence="3" id="KW-0547">Nucleotide-binding</keyword>
<evidence type="ECO:0000259" key="6">
    <source>
        <dbReference type="PROSITE" id="PS50893"/>
    </source>
</evidence>
<evidence type="ECO:0000256" key="5">
    <source>
        <dbReference type="ARBA" id="ARBA00022970"/>
    </source>
</evidence>
<sequence length="226" mass="24628">VSYADTPVLRNVSLEVGQQSIVALIGPNGAGKSTTLKTILGMLKPTRGAITFRGQSITYLATYQIVNLGVCLVPEWRGTFSSLTVVENLELGAFPRKARPHKDETLTKVYDMFPRLSERQGQKAGTLSGGERQMLAIGRALMSKPELLILDEPSLGLAPIVVDQIIDTIKHVSENGVSILMVEQNAHLALETAHYAYIIEGGRIVQHDAVANLMDDDRVKDAYIGF</sequence>
<feature type="non-terminal residue" evidence="7">
    <location>
        <position position="1"/>
    </location>
</feature>